<dbReference type="Proteomes" id="UP001054252">
    <property type="component" value="Unassembled WGS sequence"/>
</dbReference>
<gene>
    <name evidence="2" type="ORF">SLEP1_g27147</name>
</gene>
<accession>A0AAV5JYT3</accession>
<reference evidence="2 3" key="1">
    <citation type="journal article" date="2021" name="Commun. Biol.">
        <title>The genome of Shorea leprosula (Dipterocarpaceae) highlights the ecological relevance of drought in aseasonal tropical rainforests.</title>
        <authorList>
            <person name="Ng K.K.S."/>
            <person name="Kobayashi M.J."/>
            <person name="Fawcett J.A."/>
            <person name="Hatakeyama M."/>
            <person name="Paape T."/>
            <person name="Ng C.H."/>
            <person name="Ang C.C."/>
            <person name="Tnah L.H."/>
            <person name="Lee C.T."/>
            <person name="Nishiyama T."/>
            <person name="Sese J."/>
            <person name="O'Brien M.J."/>
            <person name="Copetti D."/>
            <person name="Mohd Noor M.I."/>
            <person name="Ong R.C."/>
            <person name="Putra M."/>
            <person name="Sireger I.Z."/>
            <person name="Indrioko S."/>
            <person name="Kosugi Y."/>
            <person name="Izuno A."/>
            <person name="Isagi Y."/>
            <person name="Lee S.L."/>
            <person name="Shimizu K.K."/>
        </authorList>
    </citation>
    <scope>NUCLEOTIDE SEQUENCE [LARGE SCALE GENOMIC DNA]</scope>
    <source>
        <strain evidence="2">214</strain>
    </source>
</reference>
<feature type="region of interest" description="Disordered" evidence="1">
    <location>
        <begin position="156"/>
        <end position="180"/>
    </location>
</feature>
<protein>
    <submittedName>
        <fullName evidence="2">Uncharacterized protein</fullName>
    </submittedName>
</protein>
<evidence type="ECO:0000313" key="2">
    <source>
        <dbReference type="EMBL" id="GKV16514.1"/>
    </source>
</evidence>
<sequence length="206" mass="22582">MMQAKAAMQAGLRKGNASERSALGMIGISAQESQRGDEMANSSDSSRDSLEYFDAQRAFPRSRQASHNDERAKIASSSAPLSMLLIPSLKDALADESKGLVVRAVTNSLVNMEHKNPGSCEALVCKLLERLASSKGSSLEEMQEMATCMFIKGKTTSKETQNMTAEAENRRRQQQKQLHTNSNISSLARFLLSRWQSQVSNNINPA</sequence>
<evidence type="ECO:0000313" key="3">
    <source>
        <dbReference type="Proteomes" id="UP001054252"/>
    </source>
</evidence>
<dbReference type="EMBL" id="BPVZ01000045">
    <property type="protein sequence ID" value="GKV16514.1"/>
    <property type="molecule type" value="Genomic_DNA"/>
</dbReference>
<dbReference type="AlphaFoldDB" id="A0AAV5JYT3"/>
<organism evidence="2 3">
    <name type="scientific">Rubroshorea leprosula</name>
    <dbReference type="NCBI Taxonomy" id="152421"/>
    <lineage>
        <taxon>Eukaryota</taxon>
        <taxon>Viridiplantae</taxon>
        <taxon>Streptophyta</taxon>
        <taxon>Embryophyta</taxon>
        <taxon>Tracheophyta</taxon>
        <taxon>Spermatophyta</taxon>
        <taxon>Magnoliopsida</taxon>
        <taxon>eudicotyledons</taxon>
        <taxon>Gunneridae</taxon>
        <taxon>Pentapetalae</taxon>
        <taxon>rosids</taxon>
        <taxon>malvids</taxon>
        <taxon>Malvales</taxon>
        <taxon>Dipterocarpaceae</taxon>
        <taxon>Rubroshorea</taxon>
    </lineage>
</organism>
<keyword evidence="3" id="KW-1185">Reference proteome</keyword>
<comment type="caution">
    <text evidence="2">The sequence shown here is derived from an EMBL/GenBank/DDBJ whole genome shotgun (WGS) entry which is preliminary data.</text>
</comment>
<name>A0AAV5JYT3_9ROSI</name>
<feature type="region of interest" description="Disordered" evidence="1">
    <location>
        <begin position="24"/>
        <end position="48"/>
    </location>
</feature>
<evidence type="ECO:0000256" key="1">
    <source>
        <dbReference type="SAM" id="MobiDB-lite"/>
    </source>
</evidence>
<proteinExistence type="predicted"/>